<dbReference type="AlphaFoldDB" id="A0A101XQB4"/>
<dbReference type="EMBL" id="LPVJ01000048">
    <property type="protein sequence ID" value="KUO95595.1"/>
    <property type="molecule type" value="Genomic_DNA"/>
</dbReference>
<evidence type="ECO:0000256" key="4">
    <source>
        <dbReference type="ARBA" id="ARBA00022884"/>
    </source>
</evidence>
<dbReference type="GO" id="GO:0008173">
    <property type="term" value="F:RNA methyltransferase activity"/>
    <property type="evidence" value="ECO:0007669"/>
    <property type="project" value="InterPro"/>
</dbReference>
<comment type="caution">
    <text evidence="5">Lacks conserved residue(s) required for the propagation of feature annotation.</text>
</comment>
<dbReference type="GO" id="GO:0001510">
    <property type="term" value="P:RNA methylation"/>
    <property type="evidence" value="ECO:0007669"/>
    <property type="project" value="InterPro"/>
</dbReference>
<evidence type="ECO:0000256" key="5">
    <source>
        <dbReference type="PROSITE-ProRule" id="PRU01023"/>
    </source>
</evidence>
<dbReference type="RefSeq" id="WP_067716882.1">
    <property type="nucleotide sequence ID" value="NZ_LPVJ01000048.1"/>
</dbReference>
<dbReference type="Gene3D" id="3.40.50.150">
    <property type="entry name" value="Vaccinia Virus protein VP39"/>
    <property type="match status" value="1"/>
</dbReference>
<comment type="caution">
    <text evidence="7">The sequence shown here is derived from an EMBL/GenBank/DDBJ whole genome shotgun (WGS) entry which is preliminary data.</text>
</comment>
<reference evidence="7 8" key="1">
    <citation type="submission" date="2015-12" db="EMBL/GenBank/DDBJ databases">
        <title>Draft genome sequence of Acidibacillus ferrooxidans ITV001, isolated from a chalcopyrite acid mine drainage site in Brazil.</title>
        <authorList>
            <person name="Dall'Agnol H."/>
            <person name="Nancucheo I."/>
            <person name="Johnson B."/>
            <person name="Oliveira R."/>
            <person name="Leite L."/>
            <person name="Pylro V."/>
            <person name="Nunes G.L."/>
            <person name="Tzotzos G."/>
            <person name="Fernandes G.R."/>
            <person name="Dutra J."/>
            <person name="Orellana S.C."/>
            <person name="Oliveira G."/>
        </authorList>
    </citation>
    <scope>NUCLEOTIDE SEQUENCE [LARGE SCALE GENOMIC DNA]</scope>
    <source>
        <strain evidence="8">ITV01</strain>
    </source>
</reference>
<feature type="domain" description="SAM-dependent MTase RsmB/NOP-type" evidence="6">
    <location>
        <begin position="1"/>
        <end position="199"/>
    </location>
</feature>
<dbReference type="PANTHER" id="PTHR22807:SF53">
    <property type="entry name" value="RIBOSOMAL RNA SMALL SUBUNIT METHYLTRANSFERASE B-RELATED"/>
    <property type="match status" value="1"/>
</dbReference>
<dbReference type="InterPro" id="IPR029063">
    <property type="entry name" value="SAM-dependent_MTases_sf"/>
</dbReference>
<dbReference type="OrthoDB" id="9810297at2"/>
<feature type="binding site" evidence="5">
    <location>
        <position position="84"/>
    </location>
    <ligand>
        <name>S-adenosyl-L-methionine</name>
        <dbReference type="ChEBI" id="CHEBI:59789"/>
    </ligand>
</feature>
<evidence type="ECO:0000313" key="7">
    <source>
        <dbReference type="EMBL" id="KUO95595.1"/>
    </source>
</evidence>
<gene>
    <name evidence="7" type="ORF">ATW55_06880</name>
</gene>
<keyword evidence="2 5" id="KW-0808">Transferase</keyword>
<dbReference type="CDD" id="cd02440">
    <property type="entry name" value="AdoMet_MTases"/>
    <property type="match status" value="1"/>
</dbReference>
<proteinExistence type="inferred from homology"/>
<dbReference type="InterPro" id="IPR023267">
    <property type="entry name" value="RCMT"/>
</dbReference>
<comment type="similarity">
    <text evidence="5">Belongs to the class I-like SAM-binding methyltransferase superfamily. RsmB/NOP family.</text>
</comment>
<evidence type="ECO:0000256" key="2">
    <source>
        <dbReference type="ARBA" id="ARBA00022679"/>
    </source>
</evidence>
<accession>A0A101XQB4</accession>
<dbReference type="SUPFAM" id="SSF53335">
    <property type="entry name" value="S-adenosyl-L-methionine-dependent methyltransferases"/>
    <property type="match status" value="1"/>
</dbReference>
<keyword evidence="1 5" id="KW-0489">Methyltransferase</keyword>
<dbReference type="InterPro" id="IPR049560">
    <property type="entry name" value="MeTrfase_RsmB-F_NOP2_cat"/>
</dbReference>
<keyword evidence="8" id="KW-1185">Reference proteome</keyword>
<dbReference type="Proteomes" id="UP000053557">
    <property type="component" value="Unassembled WGS sequence"/>
</dbReference>
<organism evidence="7 8">
    <name type="scientific">Ferroacidibacillus organovorans</name>
    <dbReference type="NCBI Taxonomy" id="1765683"/>
    <lineage>
        <taxon>Bacteria</taxon>
        <taxon>Bacillati</taxon>
        <taxon>Bacillota</taxon>
        <taxon>Bacilli</taxon>
        <taxon>Bacillales</taxon>
        <taxon>Alicyclobacillaceae</taxon>
        <taxon>Ferroacidibacillus</taxon>
    </lineage>
</organism>
<feature type="binding site" evidence="5">
    <location>
        <position position="43"/>
    </location>
    <ligand>
        <name>S-adenosyl-L-methionine</name>
        <dbReference type="ChEBI" id="CHEBI:59789"/>
    </ligand>
</feature>
<name>A0A101XQB4_9BACL</name>
<dbReference type="PROSITE" id="PS51686">
    <property type="entry name" value="SAM_MT_RSMB_NOP"/>
    <property type="match status" value="1"/>
</dbReference>
<evidence type="ECO:0000259" key="6">
    <source>
        <dbReference type="PROSITE" id="PS51686"/>
    </source>
</evidence>
<feature type="active site" description="Nucleophile" evidence="5">
    <location>
        <position position="137"/>
    </location>
</feature>
<dbReference type="PRINTS" id="PR02008">
    <property type="entry name" value="RCMTFAMILY"/>
</dbReference>
<evidence type="ECO:0000256" key="3">
    <source>
        <dbReference type="ARBA" id="ARBA00022691"/>
    </source>
</evidence>
<dbReference type="InterPro" id="IPR001678">
    <property type="entry name" value="MeTrfase_RsmB-F_NOP2_dom"/>
</dbReference>
<sequence length="200" mass="22036">MKIAPLLRPRAGMTIVDACAAPGGKTLHLAVLSDDQAEIFAVEVHAHRAKMIQEQKERLGMHSVQVVHADFLTFEKVCDAVLLDAPCSGLGSIARKPDIKWTVEKKDLDDLAALQTKMLNHAADLLRPGGTLVYSVCTLTRAEGDAQVEKILAKRADLELDWIADDELTFSQRTPAGGVRMLPHRDRGDGFFVARFRKKI</sequence>
<protein>
    <recommendedName>
        <fullName evidence="6">SAM-dependent MTase RsmB/NOP-type domain-containing protein</fullName>
    </recommendedName>
</protein>
<dbReference type="GO" id="GO:0003723">
    <property type="term" value="F:RNA binding"/>
    <property type="evidence" value="ECO:0007669"/>
    <property type="project" value="UniProtKB-UniRule"/>
</dbReference>
<evidence type="ECO:0000256" key="1">
    <source>
        <dbReference type="ARBA" id="ARBA00022603"/>
    </source>
</evidence>
<keyword evidence="3 5" id="KW-0949">S-adenosyl-L-methionine</keyword>
<evidence type="ECO:0000313" key="8">
    <source>
        <dbReference type="Proteomes" id="UP000053557"/>
    </source>
</evidence>
<keyword evidence="4 5" id="KW-0694">RNA-binding</keyword>
<dbReference type="PANTHER" id="PTHR22807">
    <property type="entry name" value="NOP2 YEAST -RELATED NOL1/NOP2/FMU SUN DOMAIN-CONTAINING"/>
    <property type="match status" value="1"/>
</dbReference>
<dbReference type="Pfam" id="PF01189">
    <property type="entry name" value="Methyltr_RsmB-F"/>
    <property type="match status" value="1"/>
</dbReference>
<feature type="binding site" evidence="5">
    <location>
        <begin position="19"/>
        <end position="25"/>
    </location>
    <ligand>
        <name>S-adenosyl-L-methionine</name>
        <dbReference type="ChEBI" id="CHEBI:59789"/>
    </ligand>
</feature>